<dbReference type="Proteomes" id="UP000036873">
    <property type="component" value="Unassembled WGS sequence"/>
</dbReference>
<dbReference type="PANTHER" id="PTHR30115">
    <property type="entry name" value="NITROGEN REGULATORY PROTEIN P-II"/>
    <property type="match status" value="1"/>
</dbReference>
<evidence type="ECO:0000256" key="1">
    <source>
        <dbReference type="ARBA" id="ARBA00002440"/>
    </source>
</evidence>
<evidence type="ECO:0000256" key="2">
    <source>
        <dbReference type="ARBA" id="ARBA00023015"/>
    </source>
</evidence>
<comment type="caution">
    <text evidence="5">The sequence shown here is derived from an EMBL/GenBank/DDBJ whole genome shotgun (WGS) entry which is preliminary data.</text>
</comment>
<evidence type="ECO:0000313" key="5">
    <source>
        <dbReference type="EMBL" id="KNZ41970.1"/>
    </source>
</evidence>
<dbReference type="PROSITE" id="PS51343">
    <property type="entry name" value="PII_GLNB_DOM"/>
    <property type="match status" value="1"/>
</dbReference>
<dbReference type="AlphaFoldDB" id="A0A0L6U2F9"/>
<keyword evidence="3" id="KW-0804">Transcription</keyword>
<dbReference type="GO" id="GO:0006808">
    <property type="term" value="P:regulation of nitrogen utilization"/>
    <property type="evidence" value="ECO:0007669"/>
    <property type="project" value="InterPro"/>
</dbReference>
<accession>A0A0L6U2F9</accession>
<proteinExistence type="predicted"/>
<name>A0A0L6U2F9_9FIRM</name>
<dbReference type="InterPro" id="IPR015867">
    <property type="entry name" value="N-reg_PII/ATP_PRibTrfase_C"/>
</dbReference>
<dbReference type="PRINTS" id="PR00340">
    <property type="entry name" value="PIIGLNB"/>
</dbReference>
<protein>
    <submittedName>
        <fullName evidence="5">Nitrogen fixation protein NifHD</fullName>
    </submittedName>
</protein>
<keyword evidence="6" id="KW-1185">Reference proteome</keyword>
<dbReference type="STRING" id="52689.AKG39_10200"/>
<dbReference type="Gene3D" id="3.30.70.120">
    <property type="match status" value="1"/>
</dbReference>
<dbReference type="SUPFAM" id="SSF54913">
    <property type="entry name" value="GlnB-like"/>
    <property type="match status" value="1"/>
</dbReference>
<keyword evidence="4" id="KW-0535">Nitrogen fixation</keyword>
<dbReference type="GO" id="GO:0005829">
    <property type="term" value="C:cytosol"/>
    <property type="evidence" value="ECO:0007669"/>
    <property type="project" value="TreeGrafter"/>
</dbReference>
<evidence type="ECO:0000256" key="3">
    <source>
        <dbReference type="ARBA" id="ARBA00023163"/>
    </source>
</evidence>
<dbReference type="PANTHER" id="PTHR30115:SF13">
    <property type="entry name" value="PII-LIKE PROTEIN GLNBI"/>
    <property type="match status" value="1"/>
</dbReference>
<dbReference type="GO" id="GO:0030234">
    <property type="term" value="F:enzyme regulator activity"/>
    <property type="evidence" value="ECO:0007669"/>
    <property type="project" value="InterPro"/>
</dbReference>
<dbReference type="RefSeq" id="WP_050740288.1">
    <property type="nucleotide sequence ID" value="NZ_LGYO01000022.1"/>
</dbReference>
<gene>
    <name evidence="5" type="ORF">AKG39_10200</name>
</gene>
<dbReference type="SMART" id="SM00938">
    <property type="entry name" value="P-II"/>
    <property type="match status" value="1"/>
</dbReference>
<evidence type="ECO:0000256" key="4">
    <source>
        <dbReference type="ARBA" id="ARBA00023231"/>
    </source>
</evidence>
<dbReference type="InterPro" id="IPR002187">
    <property type="entry name" value="N-reg_PII"/>
</dbReference>
<dbReference type="EMBL" id="LGYO01000022">
    <property type="protein sequence ID" value="KNZ41970.1"/>
    <property type="molecule type" value="Genomic_DNA"/>
</dbReference>
<sequence length="108" mass="11771">MLMIRAIIRPEKAGVVLTEMLSGGFSAVTKLDVYGRGKQKGIKVGEVYYDELPKVMLLCIVNDEDKDDVVRIVMKNAKTGEKGAFGDGRIFISPVEEAYTISTGKSGL</sequence>
<dbReference type="GO" id="GO:0005524">
    <property type="term" value="F:ATP binding"/>
    <property type="evidence" value="ECO:0007669"/>
    <property type="project" value="TreeGrafter"/>
</dbReference>
<reference evidence="6" key="1">
    <citation type="submission" date="2015-07" db="EMBL/GenBank/DDBJ databases">
        <title>Draft genome sequence of Acetobacterium bakii DSM 8293, a potential psychrophilic chemical producer through syngas fermentation.</title>
        <authorList>
            <person name="Song Y."/>
            <person name="Hwang S."/>
            <person name="Cho B.-K."/>
        </authorList>
    </citation>
    <scope>NUCLEOTIDE SEQUENCE [LARGE SCALE GENOMIC DNA]</scope>
    <source>
        <strain evidence="6">DSM 8239</strain>
    </source>
</reference>
<dbReference type="OrthoDB" id="9802729at2"/>
<organism evidence="5 6">
    <name type="scientific">Acetobacterium bakii</name>
    <dbReference type="NCBI Taxonomy" id="52689"/>
    <lineage>
        <taxon>Bacteria</taxon>
        <taxon>Bacillati</taxon>
        <taxon>Bacillota</taxon>
        <taxon>Clostridia</taxon>
        <taxon>Eubacteriales</taxon>
        <taxon>Eubacteriaceae</taxon>
        <taxon>Acetobacterium</taxon>
    </lineage>
</organism>
<comment type="function">
    <text evidence="1">Could be involved in the regulation of nitrogen fixation.</text>
</comment>
<dbReference type="PATRIC" id="fig|52689.4.peg.1253"/>
<dbReference type="InterPro" id="IPR011322">
    <property type="entry name" value="N-reg_PII-like_a/b"/>
</dbReference>
<dbReference type="Pfam" id="PF00543">
    <property type="entry name" value="P-II"/>
    <property type="match status" value="1"/>
</dbReference>
<keyword evidence="2" id="KW-0805">Transcription regulation</keyword>
<evidence type="ECO:0000313" key="6">
    <source>
        <dbReference type="Proteomes" id="UP000036873"/>
    </source>
</evidence>